<evidence type="ECO:0000256" key="1">
    <source>
        <dbReference type="ARBA" id="ARBA00023239"/>
    </source>
</evidence>
<dbReference type="Pfam" id="PF10415">
    <property type="entry name" value="FumaraseC_C"/>
    <property type="match status" value="1"/>
</dbReference>
<dbReference type="InterPro" id="IPR008948">
    <property type="entry name" value="L-Aspartase-like"/>
</dbReference>
<dbReference type="GO" id="GO:0005829">
    <property type="term" value="C:cytosol"/>
    <property type="evidence" value="ECO:0007669"/>
    <property type="project" value="TreeGrafter"/>
</dbReference>
<dbReference type="Gene3D" id="1.20.200.10">
    <property type="entry name" value="Fumarase/aspartase (Central domain)"/>
    <property type="match status" value="1"/>
</dbReference>
<organism evidence="4 5">
    <name type="scientific">Pleionea litopenaei</name>
    <dbReference type="NCBI Taxonomy" id="3070815"/>
    <lineage>
        <taxon>Bacteria</taxon>
        <taxon>Pseudomonadati</taxon>
        <taxon>Pseudomonadota</taxon>
        <taxon>Gammaproteobacteria</taxon>
        <taxon>Oceanospirillales</taxon>
        <taxon>Pleioneaceae</taxon>
        <taxon>Pleionea</taxon>
    </lineage>
</organism>
<dbReference type="Gene3D" id="1.10.275.10">
    <property type="entry name" value="Fumarase/aspartase (N-terminal domain)"/>
    <property type="match status" value="1"/>
</dbReference>
<reference evidence="4 5" key="1">
    <citation type="submission" date="2023-08" db="EMBL/GenBank/DDBJ databases">
        <title>Pleionea litopenaei sp. nov., isolated from stomach of juvenile Litopenaeus vannamei.</title>
        <authorList>
            <person name="Rho A.M."/>
            <person name="Hwang C.Y."/>
        </authorList>
    </citation>
    <scope>NUCLEOTIDE SEQUENCE [LARGE SCALE GENOMIC DNA]</scope>
    <source>
        <strain evidence="4 5">HL-JVS1</strain>
    </source>
</reference>
<dbReference type="InterPro" id="IPR051546">
    <property type="entry name" value="Aspartate_Ammonia-Lyase"/>
</dbReference>
<dbReference type="FunFam" id="1.20.200.10:FF:000001">
    <property type="entry name" value="Fumarate hydratase, mitochondrial"/>
    <property type="match status" value="1"/>
</dbReference>
<dbReference type="PRINTS" id="PR00145">
    <property type="entry name" value="ARGSUCLYASE"/>
</dbReference>
<protein>
    <submittedName>
        <fullName evidence="4">Class II fumarate hydratase</fullName>
        <ecNumber evidence="4">4.2.1.2</ecNumber>
    </submittedName>
</protein>
<evidence type="ECO:0000313" key="4">
    <source>
        <dbReference type="EMBL" id="WMS87361.1"/>
    </source>
</evidence>
<accession>A0AA51RTJ0</accession>
<dbReference type="GO" id="GO:0006099">
    <property type="term" value="P:tricarboxylic acid cycle"/>
    <property type="evidence" value="ECO:0007669"/>
    <property type="project" value="InterPro"/>
</dbReference>
<dbReference type="AlphaFoldDB" id="A0AA51RTJ0"/>
<dbReference type="GO" id="GO:0004333">
    <property type="term" value="F:fumarate hydratase activity"/>
    <property type="evidence" value="ECO:0007669"/>
    <property type="project" value="UniProtKB-EC"/>
</dbReference>
<dbReference type="EC" id="4.2.1.2" evidence="4"/>
<keyword evidence="1 4" id="KW-0456">Lyase</keyword>
<name>A0AA51RTJ0_9GAMM</name>
<dbReference type="Proteomes" id="UP001239782">
    <property type="component" value="Chromosome"/>
</dbReference>
<keyword evidence="5" id="KW-1185">Reference proteome</keyword>
<dbReference type="FunFam" id="1.10.40.30:FF:000002">
    <property type="entry name" value="Fumarate hydratase class II"/>
    <property type="match status" value="1"/>
</dbReference>
<dbReference type="Gene3D" id="1.10.40.30">
    <property type="entry name" value="Fumarase/aspartase (C-terminal domain)"/>
    <property type="match status" value="1"/>
</dbReference>
<dbReference type="EMBL" id="CP133548">
    <property type="protein sequence ID" value="WMS87361.1"/>
    <property type="molecule type" value="Genomic_DNA"/>
</dbReference>
<dbReference type="SUPFAM" id="SSF48557">
    <property type="entry name" value="L-aspartase-like"/>
    <property type="match status" value="1"/>
</dbReference>
<dbReference type="Pfam" id="PF00206">
    <property type="entry name" value="Lyase_1"/>
    <property type="match status" value="1"/>
</dbReference>
<dbReference type="RefSeq" id="WP_309202502.1">
    <property type="nucleotide sequence ID" value="NZ_CP133548.1"/>
</dbReference>
<sequence length="461" mass="50521">MKSRIEKDSLGEVKVPNDALYGAQTQRAIENFDYSYHPLPVSFIKALLRIKRSAAKANAELSEIPDATAKAIIDAVDSLVSAPDLMKHFPVNVYQTGSGTSTNMNANEVIANVAHDRSANIIIHPNDDVNFGQSSNDIIPTCLQLSLAEACVEDLLPAFDQVIGQLDELELVSHDVIKTGRTHLMDAMPISFAQEFATWKFQLSESRERIVSTLGRLTQVPLGGTAVGTGINRHHQYSAKVCELLSEEFKLPIIPCANLASRMSSQDVSLEMHGQLRVLATVLIKVSNDLRWMNSGPNSGLGEIQLRAIQPGSSIMPSKVNPVILESILMMCTKVLGHDTSVAIANQSGNFQLNVMLPLIADLSLSSVDLLTHSLKAMSKKVLSTLTINEKYLEQMVLRNPILITAINRKIGYDLAAKIAKTAQSQQRSILEVAEEMTDITRAELEKLLDPKVLAYPFEKS</sequence>
<dbReference type="GO" id="GO:0006531">
    <property type="term" value="P:aspartate metabolic process"/>
    <property type="evidence" value="ECO:0007669"/>
    <property type="project" value="TreeGrafter"/>
</dbReference>
<dbReference type="InterPro" id="IPR022761">
    <property type="entry name" value="Fumarate_lyase_N"/>
</dbReference>
<dbReference type="PRINTS" id="PR00149">
    <property type="entry name" value="FUMRATELYASE"/>
</dbReference>
<dbReference type="InterPro" id="IPR000362">
    <property type="entry name" value="Fumarate_lyase_fam"/>
</dbReference>
<dbReference type="InterPro" id="IPR018951">
    <property type="entry name" value="Fumarase_C_C"/>
</dbReference>
<gene>
    <name evidence="4" type="ORF">Q9312_00175</name>
</gene>
<dbReference type="PANTHER" id="PTHR42696:SF2">
    <property type="entry name" value="ASPARTATE AMMONIA-LYASE"/>
    <property type="match status" value="1"/>
</dbReference>
<evidence type="ECO:0000259" key="3">
    <source>
        <dbReference type="Pfam" id="PF10415"/>
    </source>
</evidence>
<evidence type="ECO:0000259" key="2">
    <source>
        <dbReference type="Pfam" id="PF00206"/>
    </source>
</evidence>
<dbReference type="KEGG" id="plei:Q9312_00175"/>
<proteinExistence type="predicted"/>
<feature type="domain" description="Fumarase C C-terminal" evidence="3">
    <location>
        <begin position="403"/>
        <end position="454"/>
    </location>
</feature>
<dbReference type="PANTHER" id="PTHR42696">
    <property type="entry name" value="ASPARTATE AMMONIA-LYASE"/>
    <property type="match status" value="1"/>
</dbReference>
<evidence type="ECO:0000313" key="5">
    <source>
        <dbReference type="Proteomes" id="UP001239782"/>
    </source>
</evidence>
<dbReference type="GO" id="GO:0008797">
    <property type="term" value="F:aspartate ammonia-lyase activity"/>
    <property type="evidence" value="ECO:0007669"/>
    <property type="project" value="TreeGrafter"/>
</dbReference>
<dbReference type="InterPro" id="IPR024083">
    <property type="entry name" value="Fumarase/histidase_N"/>
</dbReference>
<feature type="domain" description="Fumarate lyase N-terminal" evidence="2">
    <location>
        <begin position="11"/>
        <end position="337"/>
    </location>
</feature>